<accession>A0ABD0V627</accession>
<proteinExistence type="predicted"/>
<reference evidence="2 3" key="1">
    <citation type="journal article" date="2024" name="Plant Biotechnol. J.">
        <title>Dendrobium thyrsiflorum genome and its molecular insights into genes involved in important horticultural traits.</title>
        <authorList>
            <person name="Chen B."/>
            <person name="Wang J.Y."/>
            <person name="Zheng P.J."/>
            <person name="Li K.L."/>
            <person name="Liang Y.M."/>
            <person name="Chen X.F."/>
            <person name="Zhang C."/>
            <person name="Zhao X."/>
            <person name="He X."/>
            <person name="Zhang G.Q."/>
            <person name="Liu Z.J."/>
            <person name="Xu Q."/>
        </authorList>
    </citation>
    <scope>NUCLEOTIDE SEQUENCE [LARGE SCALE GENOMIC DNA]</scope>
    <source>
        <strain evidence="2">GZMU011</strain>
    </source>
</reference>
<comment type="caution">
    <text evidence="2">The sequence shown here is derived from an EMBL/GenBank/DDBJ whole genome shotgun (WGS) entry which is preliminary data.</text>
</comment>
<keyword evidence="3" id="KW-1185">Reference proteome</keyword>
<evidence type="ECO:0000313" key="2">
    <source>
        <dbReference type="EMBL" id="KAL0918192.1"/>
    </source>
</evidence>
<protein>
    <submittedName>
        <fullName evidence="2">Uncharacterized protein</fullName>
    </submittedName>
</protein>
<dbReference type="EMBL" id="JANQDX010000009">
    <property type="protein sequence ID" value="KAL0918192.1"/>
    <property type="molecule type" value="Genomic_DNA"/>
</dbReference>
<evidence type="ECO:0000313" key="3">
    <source>
        <dbReference type="Proteomes" id="UP001552299"/>
    </source>
</evidence>
<gene>
    <name evidence="2" type="ORF">M5K25_010186</name>
</gene>
<keyword evidence="1" id="KW-1133">Transmembrane helix</keyword>
<dbReference type="Proteomes" id="UP001552299">
    <property type="component" value="Unassembled WGS sequence"/>
</dbReference>
<evidence type="ECO:0000256" key="1">
    <source>
        <dbReference type="SAM" id="Phobius"/>
    </source>
</evidence>
<keyword evidence="1" id="KW-0472">Membrane</keyword>
<name>A0ABD0V627_DENTH</name>
<dbReference type="AlphaFoldDB" id="A0ABD0V627"/>
<feature type="transmembrane region" description="Helical" evidence="1">
    <location>
        <begin position="12"/>
        <end position="32"/>
    </location>
</feature>
<sequence length="185" mass="20844">MSSFGRVANRSFFGLFSCRIVVGFSSSSFIGYCLTSPTLLAAKNSDMFYGNSTYLYVISPVSRVLTLTRKEKNFLYNHLHPTRRVYEAIPSPLVWPLEELEGMHERILIDEDFLMVVIRHHAVNKAYQHDSLIPISSKFNKLILSIENCEQFIDALTILLDVGYLPVEASLLEAKGWGFGGSSAK</sequence>
<keyword evidence="1" id="KW-0812">Transmembrane</keyword>
<organism evidence="2 3">
    <name type="scientific">Dendrobium thyrsiflorum</name>
    <name type="common">Pinecone-like raceme dendrobium</name>
    <name type="synonym">Orchid</name>
    <dbReference type="NCBI Taxonomy" id="117978"/>
    <lineage>
        <taxon>Eukaryota</taxon>
        <taxon>Viridiplantae</taxon>
        <taxon>Streptophyta</taxon>
        <taxon>Embryophyta</taxon>
        <taxon>Tracheophyta</taxon>
        <taxon>Spermatophyta</taxon>
        <taxon>Magnoliopsida</taxon>
        <taxon>Liliopsida</taxon>
        <taxon>Asparagales</taxon>
        <taxon>Orchidaceae</taxon>
        <taxon>Epidendroideae</taxon>
        <taxon>Malaxideae</taxon>
        <taxon>Dendrobiinae</taxon>
        <taxon>Dendrobium</taxon>
    </lineage>
</organism>